<keyword evidence="1" id="KW-0812">Transmembrane</keyword>
<proteinExistence type="predicted"/>
<evidence type="ECO:0000313" key="2">
    <source>
        <dbReference type="EMBL" id="RBQ17253.1"/>
    </source>
</evidence>
<accession>A0A366LUN4</accession>
<dbReference type="Proteomes" id="UP000253303">
    <property type="component" value="Unassembled WGS sequence"/>
</dbReference>
<dbReference type="InterPro" id="IPR043993">
    <property type="entry name" value="T4SS_pilin"/>
</dbReference>
<feature type="transmembrane region" description="Helical" evidence="1">
    <location>
        <begin position="12"/>
        <end position="32"/>
    </location>
</feature>
<organism evidence="2 3">
    <name type="scientific">Spongiactinospora rosea</name>
    <dbReference type="NCBI Taxonomy" id="2248750"/>
    <lineage>
        <taxon>Bacteria</taxon>
        <taxon>Bacillati</taxon>
        <taxon>Actinomycetota</taxon>
        <taxon>Actinomycetes</taxon>
        <taxon>Streptosporangiales</taxon>
        <taxon>Streptosporangiaceae</taxon>
        <taxon>Spongiactinospora</taxon>
    </lineage>
</organism>
<dbReference type="OrthoDB" id="4566527at2"/>
<keyword evidence="1" id="KW-0472">Membrane</keyword>
<evidence type="ECO:0000313" key="3">
    <source>
        <dbReference type="Proteomes" id="UP000253303"/>
    </source>
</evidence>
<feature type="transmembrane region" description="Helical" evidence="1">
    <location>
        <begin position="63"/>
        <end position="85"/>
    </location>
</feature>
<name>A0A366LUN4_9ACTN</name>
<protein>
    <recommendedName>
        <fullName evidence="4">TrbC/VIRB2 family protein</fullName>
    </recommendedName>
</protein>
<comment type="caution">
    <text evidence="2">The sequence shown here is derived from an EMBL/GenBank/DDBJ whole genome shotgun (WGS) entry which is preliminary data.</text>
</comment>
<evidence type="ECO:0008006" key="4">
    <source>
        <dbReference type="Google" id="ProtNLM"/>
    </source>
</evidence>
<feature type="transmembrane region" description="Helical" evidence="1">
    <location>
        <begin position="105"/>
        <end position="124"/>
    </location>
</feature>
<keyword evidence="1" id="KW-1133">Transmembrane helix</keyword>
<keyword evidence="3" id="KW-1185">Reference proteome</keyword>
<evidence type="ECO:0000256" key="1">
    <source>
        <dbReference type="SAM" id="Phobius"/>
    </source>
</evidence>
<dbReference type="RefSeq" id="WP_113983261.1">
    <property type="nucleotide sequence ID" value="NZ_QMEY01000012.1"/>
</dbReference>
<dbReference type="Pfam" id="PF18895">
    <property type="entry name" value="T4SS_pilin"/>
    <property type="match status" value="1"/>
</dbReference>
<reference evidence="2 3" key="1">
    <citation type="submission" date="2018-06" db="EMBL/GenBank/DDBJ databases">
        <title>Sphaerisporangium craniellae sp. nov., isolated from a marine sponge in the South China Sea.</title>
        <authorList>
            <person name="Li L."/>
        </authorList>
    </citation>
    <scope>NUCLEOTIDE SEQUENCE [LARGE SCALE GENOMIC DNA]</scope>
    <source>
        <strain evidence="2 3">LHW63015</strain>
    </source>
</reference>
<gene>
    <name evidence="2" type="ORF">DP939_25235</name>
</gene>
<sequence>MSRRRILHTCSIAAAVAAVMALVAVFVILIWFTTAPASLATPQPSPLASPPSLTHVVDNLRNWLVGLLVTFATLMLTIGGIRYLLSGGDPGEVAKAKSTLRMGAFGYAIAALAPLLVKILSGIVGV</sequence>
<dbReference type="EMBL" id="QMEY01000012">
    <property type="protein sequence ID" value="RBQ17253.1"/>
    <property type="molecule type" value="Genomic_DNA"/>
</dbReference>
<dbReference type="AlphaFoldDB" id="A0A366LUN4"/>